<evidence type="ECO:0000313" key="8">
    <source>
        <dbReference type="EMBL" id="KAK9918726.1"/>
    </source>
</evidence>
<dbReference type="Pfam" id="PF03254">
    <property type="entry name" value="XG_FTase"/>
    <property type="match status" value="1"/>
</dbReference>
<reference evidence="8 9" key="1">
    <citation type="journal article" date="2024" name="Nat. Commun.">
        <title>Phylogenomics reveals the evolutionary origins of lichenization in chlorophyte algae.</title>
        <authorList>
            <person name="Puginier C."/>
            <person name="Libourel C."/>
            <person name="Otte J."/>
            <person name="Skaloud P."/>
            <person name="Haon M."/>
            <person name="Grisel S."/>
            <person name="Petersen M."/>
            <person name="Berrin J.G."/>
            <person name="Delaux P.M."/>
            <person name="Dal Grande F."/>
            <person name="Keller J."/>
        </authorList>
    </citation>
    <scope>NUCLEOTIDE SEQUENCE [LARGE SCALE GENOMIC DNA]</scope>
    <source>
        <strain evidence="8 9">SAG 216-7</strain>
    </source>
</reference>
<evidence type="ECO:0000256" key="6">
    <source>
        <dbReference type="RuleBase" id="RU367004"/>
    </source>
</evidence>
<keyword evidence="5 6" id="KW-0961">Cell wall biogenesis/degradation</keyword>
<keyword evidence="4" id="KW-0325">Glycoprotein</keyword>
<evidence type="ECO:0000256" key="7">
    <source>
        <dbReference type="SAM" id="MobiDB-lite"/>
    </source>
</evidence>
<dbReference type="InterPro" id="IPR004938">
    <property type="entry name" value="XG_FTase"/>
</dbReference>
<comment type="caution">
    <text evidence="8">The sequence shown here is derived from an EMBL/GenBank/DDBJ whole genome shotgun (WGS) entry which is preliminary data.</text>
</comment>
<evidence type="ECO:0000313" key="9">
    <source>
        <dbReference type="Proteomes" id="UP001491310"/>
    </source>
</evidence>
<organism evidence="8 9">
    <name type="scientific">Coccomyxa subellipsoidea</name>
    <dbReference type="NCBI Taxonomy" id="248742"/>
    <lineage>
        <taxon>Eukaryota</taxon>
        <taxon>Viridiplantae</taxon>
        <taxon>Chlorophyta</taxon>
        <taxon>core chlorophytes</taxon>
        <taxon>Trebouxiophyceae</taxon>
        <taxon>Trebouxiophyceae incertae sedis</taxon>
        <taxon>Coccomyxaceae</taxon>
        <taxon>Coccomyxa</taxon>
    </lineage>
</organism>
<comment type="function">
    <text evidence="6">May be involved in cell wall biosynthesis.</text>
</comment>
<dbReference type="Proteomes" id="UP001491310">
    <property type="component" value="Unassembled WGS sequence"/>
</dbReference>
<dbReference type="PANTHER" id="PTHR31889:SF2">
    <property type="entry name" value="FUCOSYLTRANSFERASE 3"/>
    <property type="match status" value="1"/>
</dbReference>
<keyword evidence="9" id="KW-1185">Reference proteome</keyword>
<dbReference type="EMBL" id="JALJOT010000001">
    <property type="protein sequence ID" value="KAK9918726.1"/>
    <property type="molecule type" value="Genomic_DNA"/>
</dbReference>
<dbReference type="EC" id="2.4.1.-" evidence="6"/>
<dbReference type="PANTHER" id="PTHR31889">
    <property type="entry name" value="FUCOSYLTRANSFERASE 2-RELATED"/>
    <property type="match status" value="1"/>
</dbReference>
<evidence type="ECO:0000256" key="4">
    <source>
        <dbReference type="ARBA" id="ARBA00023180"/>
    </source>
</evidence>
<name>A0ABR2Z4R4_9CHLO</name>
<protein>
    <recommendedName>
        <fullName evidence="6">Fucosyltransferase</fullName>
        <ecNumber evidence="6">2.4.1.-</ecNumber>
    </recommendedName>
</protein>
<evidence type="ECO:0000256" key="3">
    <source>
        <dbReference type="ARBA" id="ARBA00022679"/>
    </source>
</evidence>
<dbReference type="Gene3D" id="3.40.50.11350">
    <property type="match status" value="1"/>
</dbReference>
<comment type="subcellular location">
    <subcellularLocation>
        <location evidence="6">Golgi apparatus</location>
        <location evidence="6">Golgi stack membrane</location>
        <topology evidence="6">Single-pass type II membrane protein</topology>
    </subcellularLocation>
</comment>
<sequence>MNSRRVGERPPLQGDIHDHSSPDYYHSSDTACQKVEGIQWLKRLDWKARTKPLEALLLSYRARHEACVKIDNGLPGNYIRVTSNSDLGIGNTLPSVITGFVLALVMERCLFIDFPFYEDFFEPELDFSWGNHHDRLLAAGHDTREEANIPKRINSEHSAGYKEIADTWLFKNLTEEFQHSYGVELWLDFDWTAALLQSNPYHKEFVDLYFPTREIFAALSPFMLRVTPRLQDRITAFKQQNFGLFTIGLQIRRQKCESLSDDMMEAMDMHCALRPSIESFCAMAVSIQLSHGLHDKDVRFFLAADNEEVYHQVSEILGRERVIFTDNGIAPLTHVDHLQHTPSNNPGTLESGLMDMALLSQCDDIVMTITSSFGYIAAAWGGIAPVHMVYGKHLSARNPYWYRAITSEPCYFEAKDLMQAISKEGLERFKSNPFWMQYSQCHHGAPDLLTAPSWR</sequence>
<keyword evidence="2 6" id="KW-0328">Glycosyltransferase</keyword>
<keyword evidence="6" id="KW-0333">Golgi apparatus</keyword>
<feature type="region of interest" description="Disordered" evidence="7">
    <location>
        <begin position="1"/>
        <end position="20"/>
    </location>
</feature>
<accession>A0ABR2Z4R4</accession>
<evidence type="ECO:0000256" key="1">
    <source>
        <dbReference type="ARBA" id="ARBA00010481"/>
    </source>
</evidence>
<keyword evidence="3 6" id="KW-0808">Transferase</keyword>
<proteinExistence type="inferred from homology"/>
<gene>
    <name evidence="8" type="ORF">WJX75_006302</name>
</gene>
<evidence type="ECO:0000256" key="5">
    <source>
        <dbReference type="ARBA" id="ARBA00023316"/>
    </source>
</evidence>
<evidence type="ECO:0000256" key="2">
    <source>
        <dbReference type="ARBA" id="ARBA00022676"/>
    </source>
</evidence>
<comment type="similarity">
    <text evidence="1 6">Belongs to the glycosyltransferase 37 family.</text>
</comment>